<feature type="region of interest" description="Disordered" evidence="1">
    <location>
        <begin position="117"/>
        <end position="196"/>
    </location>
</feature>
<feature type="compositionally biased region" description="Low complexity" evidence="1">
    <location>
        <begin position="172"/>
        <end position="185"/>
    </location>
</feature>
<feature type="region of interest" description="Disordered" evidence="1">
    <location>
        <begin position="377"/>
        <end position="404"/>
    </location>
</feature>
<feature type="compositionally biased region" description="Basic residues" evidence="1">
    <location>
        <begin position="148"/>
        <end position="158"/>
    </location>
</feature>
<feature type="compositionally biased region" description="Acidic residues" evidence="1">
    <location>
        <begin position="490"/>
        <end position="504"/>
    </location>
</feature>
<protein>
    <submittedName>
        <fullName evidence="2">Uncharacterized protein</fullName>
    </submittedName>
</protein>
<proteinExistence type="predicted"/>
<feature type="region of interest" description="Disordered" evidence="1">
    <location>
        <begin position="235"/>
        <end position="257"/>
    </location>
</feature>
<organism evidence="2 3">
    <name type="scientific">Ceratocystis pirilliformis</name>
    <dbReference type="NCBI Taxonomy" id="259994"/>
    <lineage>
        <taxon>Eukaryota</taxon>
        <taxon>Fungi</taxon>
        <taxon>Dikarya</taxon>
        <taxon>Ascomycota</taxon>
        <taxon>Pezizomycotina</taxon>
        <taxon>Sordariomycetes</taxon>
        <taxon>Hypocreomycetidae</taxon>
        <taxon>Microascales</taxon>
        <taxon>Ceratocystidaceae</taxon>
        <taxon>Ceratocystis</taxon>
    </lineage>
</organism>
<dbReference type="EMBL" id="JAWDJO010000304">
    <property type="protein sequence ID" value="KAL1887655.1"/>
    <property type="molecule type" value="Genomic_DNA"/>
</dbReference>
<gene>
    <name evidence="2" type="ORF">Cpir12675_006461</name>
</gene>
<keyword evidence="3" id="KW-1185">Reference proteome</keyword>
<evidence type="ECO:0000313" key="2">
    <source>
        <dbReference type="EMBL" id="KAL1887655.1"/>
    </source>
</evidence>
<dbReference type="Proteomes" id="UP001583280">
    <property type="component" value="Unassembled WGS sequence"/>
</dbReference>
<name>A0ABR3YI58_9PEZI</name>
<feature type="compositionally biased region" description="Basic residues" evidence="1">
    <location>
        <begin position="377"/>
        <end position="396"/>
    </location>
</feature>
<accession>A0ABR3YI58</accession>
<comment type="caution">
    <text evidence="2">The sequence shown here is derived from an EMBL/GenBank/DDBJ whole genome shotgun (WGS) entry which is preliminary data.</text>
</comment>
<sequence>MPPALTPQIYSHDPSSLSMALAPTRPVSVVPDFRNPFAGQHVPVQPQLQPQIQIHQPSFVQPRRPPSMRQLAPQAEMPYHADPLTYPRPHAFSRPVPLSHSQAQAQAQAQAETQFLDPSLDPNISPDDISPHHPLYHSSGPDDDQLLTRRHSSMRLRRASGAPSLAGGYIMPGPRRSSSSTSQPHSLPPPALHLDGVEDGRDVVELGLDHEAIDGNENVDNLEIDIDGIGVHDARPSSRVSRASSHQMPSISPRRASVQPSVWNALARRPSRAAYMDKSDEDVADEYGDLRNGDTLSNRRASVGERLAVPSSPYDSRLGGGFGVSGLGVRRPSECEPVCSPRTVPLAAYADRETRNRRRYSTADISAQVYTQSHARTYPHAHSHSRIPRHHPHAPGRRTPPYVEHSPLRQSVRYVGGSLHRRPHFHASHHSRSRAAPFWIHETGGDGQAARWTTGAHAPECRCRACREEARESTYGFEPYDSFDGSDGSETWDGDDNDGDDEYLLDEGGRVREYVRY</sequence>
<feature type="region of interest" description="Disordered" evidence="1">
    <location>
        <begin position="477"/>
        <end position="504"/>
    </location>
</feature>
<evidence type="ECO:0000256" key="1">
    <source>
        <dbReference type="SAM" id="MobiDB-lite"/>
    </source>
</evidence>
<reference evidence="2 3" key="1">
    <citation type="journal article" date="2024" name="IMA Fungus">
        <title>IMA Genome - F19 : A genome assembly and annotation guide to empower mycologists, including annotated draft genome sequences of Ceratocystis pirilliformis, Diaporthe australafricana, Fusarium ophioides, Paecilomyces lecythidis, and Sporothrix stenoceras.</title>
        <authorList>
            <person name="Aylward J."/>
            <person name="Wilson A.M."/>
            <person name="Visagie C.M."/>
            <person name="Spraker J."/>
            <person name="Barnes I."/>
            <person name="Buitendag C."/>
            <person name="Ceriani C."/>
            <person name="Del Mar Angel L."/>
            <person name="du Plessis D."/>
            <person name="Fuchs T."/>
            <person name="Gasser K."/>
            <person name="Kramer D."/>
            <person name="Li W."/>
            <person name="Munsamy K."/>
            <person name="Piso A."/>
            <person name="Price J.L."/>
            <person name="Sonnekus B."/>
            <person name="Thomas C."/>
            <person name="van der Nest A."/>
            <person name="van Dijk A."/>
            <person name="van Heerden A."/>
            <person name="van Vuuren N."/>
            <person name="Yilmaz N."/>
            <person name="Duong T.A."/>
            <person name="van der Merwe N.A."/>
            <person name="Wingfield M.J."/>
            <person name="Wingfield B.D."/>
        </authorList>
    </citation>
    <scope>NUCLEOTIDE SEQUENCE [LARGE SCALE GENOMIC DNA]</scope>
    <source>
        <strain evidence="2 3">CMW 12675</strain>
    </source>
</reference>
<evidence type="ECO:0000313" key="3">
    <source>
        <dbReference type="Proteomes" id="UP001583280"/>
    </source>
</evidence>